<keyword evidence="4" id="KW-1185">Reference proteome</keyword>
<comment type="caution">
    <text evidence="3">The sequence shown here is derived from an EMBL/GenBank/DDBJ whole genome shotgun (WGS) entry which is preliminary data.</text>
</comment>
<reference evidence="3" key="1">
    <citation type="submission" date="2023-07" db="EMBL/GenBank/DDBJ databases">
        <title>A chromosome-level genome assembly of Lolium multiflorum.</title>
        <authorList>
            <person name="Chen Y."/>
            <person name="Copetti D."/>
            <person name="Kolliker R."/>
            <person name="Studer B."/>
        </authorList>
    </citation>
    <scope>NUCLEOTIDE SEQUENCE</scope>
    <source>
        <strain evidence="3">02402/16</strain>
        <tissue evidence="3">Leaf</tissue>
    </source>
</reference>
<feature type="compositionally biased region" description="Low complexity" evidence="1">
    <location>
        <begin position="143"/>
        <end position="162"/>
    </location>
</feature>
<dbReference type="Pfam" id="PF07727">
    <property type="entry name" value="RVT_2"/>
    <property type="match status" value="1"/>
</dbReference>
<dbReference type="EMBL" id="JAUUTY010000001">
    <property type="protein sequence ID" value="KAK1692803.1"/>
    <property type="molecule type" value="Genomic_DNA"/>
</dbReference>
<feature type="region of interest" description="Disordered" evidence="1">
    <location>
        <begin position="1"/>
        <end position="162"/>
    </location>
</feature>
<evidence type="ECO:0000313" key="3">
    <source>
        <dbReference type="EMBL" id="KAK1692803.1"/>
    </source>
</evidence>
<dbReference type="AlphaFoldDB" id="A0AAD8TVC9"/>
<feature type="compositionally biased region" description="Basic and acidic residues" evidence="1">
    <location>
        <begin position="13"/>
        <end position="31"/>
    </location>
</feature>
<protein>
    <recommendedName>
        <fullName evidence="2">Reverse transcriptase Ty1/copia-type domain-containing protein</fullName>
    </recommendedName>
</protein>
<dbReference type="SUPFAM" id="SSF56672">
    <property type="entry name" value="DNA/RNA polymerases"/>
    <property type="match status" value="1"/>
</dbReference>
<evidence type="ECO:0000313" key="4">
    <source>
        <dbReference type="Proteomes" id="UP001231189"/>
    </source>
</evidence>
<name>A0AAD8TVC9_LOLMU</name>
<dbReference type="Gene3D" id="3.40.50.2000">
    <property type="entry name" value="Glycogen Phosphorylase B"/>
    <property type="match status" value="1"/>
</dbReference>
<sequence length="552" mass="59664">MTSIDGVVLDTGDQLRKNVRAREQEATEKETGSGGAPTVGTTVERAAARPVTMSPRTVHTGDESQRLEEEEDEKGRSTHDIDVDRVLHGLHAPPHDYHGAPAAGADDGPPEAPDGEPSLPPSPSTPPAGPAHDDPGPSPAPSPSIDASTPPASPPRATTMRTRLQNNVVCPVKLYDGIIRYDTAKRGFSAEPVSHLDALGVPACKAAMEEEFRALHQNHTWKLVEAPPGHHIIGCKWVFKLKQKPDGSVDRYKARLVAKGFTQRQGIDYSDTFSPVVKPTIVRLILSIAVSPGWTLRQVDGQNTFLHGDIQEEVYMHHPPGYVDPDRPNHVFRLQKSLYGLKQAPRTWYSKLSVKLQSLGFIPSRADTSLFIFAAHRVTIYMLIYVDDIIIAGSCPKAAEKLLVQLRDSFAVKDLGELSYFLGIEVTRQPDDWAGCPDDRRSTMGEVAATTFTAATPAPHLLLVCFPGQGHVNPMLRLAKRFAAKSLLVTFSSTSDAGAKITASTGVEDGGGGVPLGLGRIRFEFLDDHSDGITALDDVLRHLHAAGPPALA</sequence>
<accession>A0AAD8TVC9</accession>
<feature type="domain" description="Reverse transcriptase Ty1/copia-type" evidence="2">
    <location>
        <begin position="218"/>
        <end position="429"/>
    </location>
</feature>
<dbReference type="Proteomes" id="UP001231189">
    <property type="component" value="Unassembled WGS sequence"/>
</dbReference>
<feature type="compositionally biased region" description="Basic and acidic residues" evidence="1">
    <location>
        <begin position="59"/>
        <end position="98"/>
    </location>
</feature>
<feature type="compositionally biased region" description="Pro residues" evidence="1">
    <location>
        <begin position="118"/>
        <end position="129"/>
    </location>
</feature>
<dbReference type="InterPro" id="IPR013103">
    <property type="entry name" value="RVT_2"/>
</dbReference>
<evidence type="ECO:0000259" key="2">
    <source>
        <dbReference type="Pfam" id="PF07727"/>
    </source>
</evidence>
<proteinExistence type="predicted"/>
<dbReference type="InterPro" id="IPR043502">
    <property type="entry name" value="DNA/RNA_pol_sf"/>
</dbReference>
<dbReference type="SUPFAM" id="SSF53756">
    <property type="entry name" value="UDP-Glycosyltransferase/glycogen phosphorylase"/>
    <property type="match status" value="1"/>
</dbReference>
<gene>
    <name evidence="3" type="ORF">QYE76_009500</name>
</gene>
<organism evidence="3 4">
    <name type="scientific">Lolium multiflorum</name>
    <name type="common">Italian ryegrass</name>
    <name type="synonym">Lolium perenne subsp. multiflorum</name>
    <dbReference type="NCBI Taxonomy" id="4521"/>
    <lineage>
        <taxon>Eukaryota</taxon>
        <taxon>Viridiplantae</taxon>
        <taxon>Streptophyta</taxon>
        <taxon>Embryophyta</taxon>
        <taxon>Tracheophyta</taxon>
        <taxon>Spermatophyta</taxon>
        <taxon>Magnoliopsida</taxon>
        <taxon>Liliopsida</taxon>
        <taxon>Poales</taxon>
        <taxon>Poaceae</taxon>
        <taxon>BOP clade</taxon>
        <taxon>Pooideae</taxon>
        <taxon>Poodae</taxon>
        <taxon>Poeae</taxon>
        <taxon>Poeae Chloroplast Group 2 (Poeae type)</taxon>
        <taxon>Loliodinae</taxon>
        <taxon>Loliinae</taxon>
        <taxon>Lolium</taxon>
    </lineage>
</organism>
<evidence type="ECO:0000256" key="1">
    <source>
        <dbReference type="SAM" id="MobiDB-lite"/>
    </source>
</evidence>